<gene>
    <name evidence="2" type="ORF">EXIGLDRAFT_126608</name>
</gene>
<proteinExistence type="predicted"/>
<organism evidence="2 3">
    <name type="scientific">Exidia glandulosa HHB12029</name>
    <dbReference type="NCBI Taxonomy" id="1314781"/>
    <lineage>
        <taxon>Eukaryota</taxon>
        <taxon>Fungi</taxon>
        <taxon>Dikarya</taxon>
        <taxon>Basidiomycota</taxon>
        <taxon>Agaricomycotina</taxon>
        <taxon>Agaricomycetes</taxon>
        <taxon>Auriculariales</taxon>
        <taxon>Exidiaceae</taxon>
        <taxon>Exidia</taxon>
    </lineage>
</organism>
<evidence type="ECO:0000256" key="1">
    <source>
        <dbReference type="SAM" id="SignalP"/>
    </source>
</evidence>
<name>A0A165G9H3_EXIGL</name>
<feature type="signal peptide" evidence="1">
    <location>
        <begin position="1"/>
        <end position="19"/>
    </location>
</feature>
<sequence>MRFVVVLVSFAALLEGASAQGLTCPGCICPPDFPFFPCGPPFCNTVTGQCDHVFCTQDIRIPCPCGSTPCLLGRQDDRVIGGKFVEKS</sequence>
<accession>A0A165G9H3</accession>
<keyword evidence="3" id="KW-1185">Reference proteome</keyword>
<dbReference type="AlphaFoldDB" id="A0A165G9H3"/>
<keyword evidence="1" id="KW-0732">Signal</keyword>
<dbReference type="EMBL" id="KV426054">
    <property type="protein sequence ID" value="KZV90186.1"/>
    <property type="molecule type" value="Genomic_DNA"/>
</dbReference>
<protein>
    <submittedName>
        <fullName evidence="2">Uncharacterized protein</fullName>
    </submittedName>
</protein>
<evidence type="ECO:0000313" key="2">
    <source>
        <dbReference type="EMBL" id="KZV90186.1"/>
    </source>
</evidence>
<reference evidence="2 3" key="1">
    <citation type="journal article" date="2016" name="Mol. Biol. Evol.">
        <title>Comparative Genomics of Early-Diverging Mushroom-Forming Fungi Provides Insights into the Origins of Lignocellulose Decay Capabilities.</title>
        <authorList>
            <person name="Nagy L.G."/>
            <person name="Riley R."/>
            <person name="Tritt A."/>
            <person name="Adam C."/>
            <person name="Daum C."/>
            <person name="Floudas D."/>
            <person name="Sun H."/>
            <person name="Yadav J.S."/>
            <person name="Pangilinan J."/>
            <person name="Larsson K.H."/>
            <person name="Matsuura K."/>
            <person name="Barry K."/>
            <person name="Labutti K."/>
            <person name="Kuo R."/>
            <person name="Ohm R.A."/>
            <person name="Bhattacharya S.S."/>
            <person name="Shirouzu T."/>
            <person name="Yoshinaga Y."/>
            <person name="Martin F.M."/>
            <person name="Grigoriev I.V."/>
            <person name="Hibbett D.S."/>
        </authorList>
    </citation>
    <scope>NUCLEOTIDE SEQUENCE [LARGE SCALE GENOMIC DNA]</scope>
    <source>
        <strain evidence="2 3">HHB12029</strain>
    </source>
</reference>
<evidence type="ECO:0000313" key="3">
    <source>
        <dbReference type="Proteomes" id="UP000077266"/>
    </source>
</evidence>
<dbReference type="InParanoid" id="A0A165G9H3"/>
<dbReference type="Proteomes" id="UP000077266">
    <property type="component" value="Unassembled WGS sequence"/>
</dbReference>
<feature type="chain" id="PRO_5007858093" evidence="1">
    <location>
        <begin position="20"/>
        <end position="88"/>
    </location>
</feature>